<organism evidence="2 3">
    <name type="scientific">Linum trigynum</name>
    <dbReference type="NCBI Taxonomy" id="586398"/>
    <lineage>
        <taxon>Eukaryota</taxon>
        <taxon>Viridiplantae</taxon>
        <taxon>Streptophyta</taxon>
        <taxon>Embryophyta</taxon>
        <taxon>Tracheophyta</taxon>
        <taxon>Spermatophyta</taxon>
        <taxon>Magnoliopsida</taxon>
        <taxon>eudicotyledons</taxon>
        <taxon>Gunneridae</taxon>
        <taxon>Pentapetalae</taxon>
        <taxon>rosids</taxon>
        <taxon>fabids</taxon>
        <taxon>Malpighiales</taxon>
        <taxon>Linaceae</taxon>
        <taxon>Linum</taxon>
    </lineage>
</organism>
<sequence length="113" mass="12674">MRTANLPWILMTILFLMALSVHGDVGSDQKYMRILPPHPPPYCLIGVLGPGDHGGEACFFGDCPFACEKKFEMLRWYSYRFVGRCSDHGSTCKCFLPCKVTSSPTPSMIHDKN</sequence>
<dbReference type="EMBL" id="OZ034818">
    <property type="protein sequence ID" value="CAL1386944.1"/>
    <property type="molecule type" value="Genomic_DNA"/>
</dbReference>
<feature type="chain" id="PRO_5043763343" evidence="1">
    <location>
        <begin position="24"/>
        <end position="113"/>
    </location>
</feature>
<name>A0AAV2ELZ3_9ROSI</name>
<proteinExistence type="predicted"/>
<evidence type="ECO:0000256" key="1">
    <source>
        <dbReference type="SAM" id="SignalP"/>
    </source>
</evidence>
<keyword evidence="1" id="KW-0732">Signal</keyword>
<feature type="signal peptide" evidence="1">
    <location>
        <begin position="1"/>
        <end position="23"/>
    </location>
</feature>
<gene>
    <name evidence="2" type="ORF">LTRI10_LOCUS27960</name>
</gene>
<evidence type="ECO:0000313" key="2">
    <source>
        <dbReference type="EMBL" id="CAL1386944.1"/>
    </source>
</evidence>
<accession>A0AAV2ELZ3</accession>
<dbReference type="Proteomes" id="UP001497516">
    <property type="component" value="Chromosome 5"/>
</dbReference>
<evidence type="ECO:0000313" key="3">
    <source>
        <dbReference type="Proteomes" id="UP001497516"/>
    </source>
</evidence>
<dbReference type="AlphaFoldDB" id="A0AAV2ELZ3"/>
<keyword evidence="3" id="KW-1185">Reference proteome</keyword>
<protein>
    <submittedName>
        <fullName evidence="2">Uncharacterized protein</fullName>
    </submittedName>
</protein>
<reference evidence="2 3" key="1">
    <citation type="submission" date="2024-04" db="EMBL/GenBank/DDBJ databases">
        <authorList>
            <person name="Fracassetti M."/>
        </authorList>
    </citation>
    <scope>NUCLEOTIDE SEQUENCE [LARGE SCALE GENOMIC DNA]</scope>
</reference>